<dbReference type="InterPro" id="IPR036625">
    <property type="entry name" value="E3-bd_dom_sf"/>
</dbReference>
<evidence type="ECO:0000256" key="2">
    <source>
        <dbReference type="SAM" id="MobiDB-lite"/>
    </source>
</evidence>
<evidence type="ECO:0000313" key="5">
    <source>
        <dbReference type="Proteomes" id="UP000321424"/>
    </source>
</evidence>
<evidence type="ECO:0000313" key="4">
    <source>
        <dbReference type="EMBL" id="GEM39911.1"/>
    </source>
</evidence>
<name>A0A511MHJ2_9NOCA</name>
<sequence>MTYEIDLSVLNASTLRGIFEYWTPHARKVGRAPRGKSSKARPVATREDSAAIRDWATKNGHKVSARGRISADITEAYNKANA</sequence>
<feature type="domain" description="Lsr2 DNA-binding" evidence="3">
    <location>
        <begin position="45"/>
        <end position="80"/>
    </location>
</feature>
<keyword evidence="1" id="KW-0238">DNA-binding</keyword>
<gene>
    <name evidence="4" type="ORF">NN4_44300</name>
</gene>
<feature type="region of interest" description="Disordered" evidence="2">
    <location>
        <begin position="29"/>
        <end position="52"/>
    </location>
</feature>
<reference evidence="4 5" key="1">
    <citation type="submission" date="2019-07" db="EMBL/GenBank/DDBJ databases">
        <title>Whole genome shotgun sequence of Nocardia ninae NBRC 108245.</title>
        <authorList>
            <person name="Hosoyama A."/>
            <person name="Uohara A."/>
            <person name="Ohji S."/>
            <person name="Ichikawa N."/>
        </authorList>
    </citation>
    <scope>NUCLEOTIDE SEQUENCE [LARGE SCALE GENOMIC DNA]</scope>
    <source>
        <strain evidence="4 5">NBRC 108245</strain>
    </source>
</reference>
<proteinExistence type="predicted"/>
<dbReference type="Pfam" id="PF23359">
    <property type="entry name" value="Lsr2_DNA-bd"/>
    <property type="match status" value="1"/>
</dbReference>
<evidence type="ECO:0000259" key="3">
    <source>
        <dbReference type="Pfam" id="PF23359"/>
    </source>
</evidence>
<dbReference type="Gene3D" id="4.10.320.10">
    <property type="entry name" value="E3-binding domain"/>
    <property type="match status" value="1"/>
</dbReference>
<accession>A0A511MHJ2</accession>
<dbReference type="AlphaFoldDB" id="A0A511MHJ2"/>
<dbReference type="InterPro" id="IPR055370">
    <property type="entry name" value="Lsr2_DNA-bd"/>
</dbReference>
<protein>
    <recommendedName>
        <fullName evidence="3">Lsr2 DNA-binding domain-containing protein</fullName>
    </recommendedName>
</protein>
<dbReference type="GO" id="GO:0003677">
    <property type="term" value="F:DNA binding"/>
    <property type="evidence" value="ECO:0007669"/>
    <property type="project" value="UniProtKB-KW"/>
</dbReference>
<keyword evidence="5" id="KW-1185">Reference proteome</keyword>
<dbReference type="GO" id="GO:0016746">
    <property type="term" value="F:acyltransferase activity"/>
    <property type="evidence" value="ECO:0007669"/>
    <property type="project" value="InterPro"/>
</dbReference>
<evidence type="ECO:0000256" key="1">
    <source>
        <dbReference type="ARBA" id="ARBA00023125"/>
    </source>
</evidence>
<comment type="caution">
    <text evidence="4">The sequence shown here is derived from an EMBL/GenBank/DDBJ whole genome shotgun (WGS) entry which is preliminary data.</text>
</comment>
<dbReference type="Proteomes" id="UP000321424">
    <property type="component" value="Unassembled WGS sequence"/>
</dbReference>
<feature type="compositionally biased region" description="Basic residues" evidence="2">
    <location>
        <begin position="29"/>
        <end position="39"/>
    </location>
</feature>
<dbReference type="EMBL" id="BJXA01000030">
    <property type="protein sequence ID" value="GEM39911.1"/>
    <property type="molecule type" value="Genomic_DNA"/>
</dbReference>
<organism evidence="4 5">
    <name type="scientific">Nocardia ninae NBRC 108245</name>
    <dbReference type="NCBI Taxonomy" id="1210091"/>
    <lineage>
        <taxon>Bacteria</taxon>
        <taxon>Bacillati</taxon>
        <taxon>Actinomycetota</taxon>
        <taxon>Actinomycetes</taxon>
        <taxon>Mycobacteriales</taxon>
        <taxon>Nocardiaceae</taxon>
        <taxon>Nocardia</taxon>
    </lineage>
</organism>